<dbReference type="RefSeq" id="WP_300955269.1">
    <property type="nucleotide sequence ID" value="NZ_JAUHJQ010000035.1"/>
</dbReference>
<gene>
    <name evidence="1" type="ORF">QWY28_23090</name>
</gene>
<evidence type="ECO:0008006" key="3">
    <source>
        <dbReference type="Google" id="ProtNLM"/>
    </source>
</evidence>
<evidence type="ECO:0000313" key="1">
    <source>
        <dbReference type="EMBL" id="MDN4175861.1"/>
    </source>
</evidence>
<name>A0ABT8FMH6_9ACTN</name>
<comment type="caution">
    <text evidence="1">The sequence shown here is derived from an EMBL/GenBank/DDBJ whole genome shotgun (WGS) entry which is preliminary data.</text>
</comment>
<accession>A0ABT8FMH6</accession>
<evidence type="ECO:0000313" key="2">
    <source>
        <dbReference type="Proteomes" id="UP001168620"/>
    </source>
</evidence>
<keyword evidence="2" id="KW-1185">Reference proteome</keyword>
<reference evidence="1" key="1">
    <citation type="submission" date="2023-06" db="EMBL/GenBank/DDBJ databases">
        <title>Draft genome sequence of Nocardioides sp. SOB77.</title>
        <authorList>
            <person name="Zhang G."/>
        </authorList>
    </citation>
    <scope>NUCLEOTIDE SEQUENCE</scope>
    <source>
        <strain evidence="1">SOB77</strain>
    </source>
</reference>
<organism evidence="1 2">
    <name type="scientific">Nocardioides oceani</name>
    <dbReference type="NCBI Taxonomy" id="3058369"/>
    <lineage>
        <taxon>Bacteria</taxon>
        <taxon>Bacillati</taxon>
        <taxon>Actinomycetota</taxon>
        <taxon>Actinomycetes</taxon>
        <taxon>Propionibacteriales</taxon>
        <taxon>Nocardioidaceae</taxon>
        <taxon>Nocardioides</taxon>
    </lineage>
</organism>
<dbReference type="Proteomes" id="UP001168620">
    <property type="component" value="Unassembled WGS sequence"/>
</dbReference>
<protein>
    <recommendedName>
        <fullName evidence="3">Restriction endonuclease type IV Mrr domain-containing protein</fullName>
    </recommendedName>
</protein>
<dbReference type="EMBL" id="JAUHJQ010000035">
    <property type="protein sequence ID" value="MDN4175861.1"/>
    <property type="molecule type" value="Genomic_DNA"/>
</dbReference>
<proteinExistence type="predicted"/>
<sequence length="120" mass="13014">MLTEAEVQAAFVLYLVDRGWDVRTENADHAAVVATRGAEQLVAEVKGTTEATGTDVDTGYGQLLRRMLDAGTSYALVVPERARAAALRVPAPIRRRLDITVFLVDDLGQVHRLGPDEPDA</sequence>